<dbReference type="GO" id="GO:0006897">
    <property type="term" value="P:endocytosis"/>
    <property type="evidence" value="ECO:0007669"/>
    <property type="project" value="TreeGrafter"/>
</dbReference>
<dbReference type="STRING" id="869754.A0A1A0H5F2"/>
<dbReference type="Proteomes" id="UP000092555">
    <property type="component" value="Unassembled WGS sequence"/>
</dbReference>
<organism evidence="3 4">
    <name type="scientific">Metschnikowia bicuspidata var. bicuspidata NRRL YB-4993</name>
    <dbReference type="NCBI Taxonomy" id="869754"/>
    <lineage>
        <taxon>Eukaryota</taxon>
        <taxon>Fungi</taxon>
        <taxon>Dikarya</taxon>
        <taxon>Ascomycota</taxon>
        <taxon>Saccharomycotina</taxon>
        <taxon>Pichiomycetes</taxon>
        <taxon>Metschnikowiaceae</taxon>
        <taxon>Metschnikowia</taxon>
    </lineage>
</organism>
<dbReference type="GO" id="GO:0000147">
    <property type="term" value="P:actin cortical patch assembly"/>
    <property type="evidence" value="ECO:0007669"/>
    <property type="project" value="TreeGrafter"/>
</dbReference>
<dbReference type="InterPro" id="IPR018556">
    <property type="entry name" value="SPIN90/Ldb17_LRD"/>
</dbReference>
<gene>
    <name evidence="3" type="ORF">METBIDRAFT_46564</name>
</gene>
<sequence length="635" mass="72041">MRGISPFNSPELPLTSFPIVGNTPSTGEQDYDLENLTFGQFLDSLYPILIISDASECNSNLSVFFKLAADYLKMQDETYHSCSIIALKFLNLNLFIKNHQFCLGKILGLMSVLSQSVAGDCTEDAITLKEVLLIIVLLLFKLCGEEAGDLILSLVISKEEILYTLRDLNFVEILSQFIAGHVRESDHSHVSYVILNFSCNIFFQYLYHIILLSDDEFYSLTRCALIPTLIDDFLSNDNFNNYNLAGKDFEDVSKLIAYEEFKLLLLINEQYMMRSISNKVSENKVIERLLITRKNSVNGICGFINLLVYHMNREESHIIRIQMLKFLYLILSSTNSCKVAYLNDLKILVDIIIRELDDLDYSSDKLSQENCLLALTYLKILHPLLIFTQLNNISPKYKVPQLIEVLSNVIMNCDVVPNETVYERNNEEEELDSYRRSILKTATRCLNISWLRVPRNSHSLKLSGLDSIHNSSSESLASASSLSSKVNELKLKVSSSNQSTDSFSLSRIASVRASSISDYNKHTTSHNLALEEEECQNIFEANNLNVFRLPTLAFQTPLRLSGPLSSIERCPSSAQTLGLLNLPKEYLSKSLPPLPKEATNSHENRSQNSVLQEKARWKKAPPPPPPPSRRRRHHN</sequence>
<dbReference type="GO" id="GO:0071933">
    <property type="term" value="F:Arp2/3 complex binding"/>
    <property type="evidence" value="ECO:0007669"/>
    <property type="project" value="TreeGrafter"/>
</dbReference>
<dbReference type="PANTHER" id="PTHR13357">
    <property type="entry name" value="SH3 ADAPTER PROTEIN SPIN90 NCK INTERACTING PROTEIN WITH SH3 DOMAIN"/>
    <property type="match status" value="1"/>
</dbReference>
<dbReference type="PANTHER" id="PTHR13357:SF1">
    <property type="entry name" value="NCK-INTERACTING PROTEIN WITH SH3 DOMAIN"/>
    <property type="match status" value="1"/>
</dbReference>
<protein>
    <recommendedName>
        <fullName evidence="2">SPIN90/Ldb17 leucine-rich domain-containing protein</fullName>
    </recommendedName>
</protein>
<dbReference type="GeneID" id="30031030"/>
<dbReference type="RefSeq" id="XP_018709798.1">
    <property type="nucleotide sequence ID" value="XM_018858054.1"/>
</dbReference>
<dbReference type="EMBL" id="LXTC01000007">
    <property type="protein sequence ID" value="OBA19266.1"/>
    <property type="molecule type" value="Genomic_DNA"/>
</dbReference>
<accession>A0A1A0H5F2</accession>
<dbReference type="GO" id="GO:0030479">
    <property type="term" value="C:actin cortical patch"/>
    <property type="evidence" value="ECO:0007669"/>
    <property type="project" value="TreeGrafter"/>
</dbReference>
<evidence type="ECO:0000313" key="3">
    <source>
        <dbReference type="EMBL" id="OBA19266.1"/>
    </source>
</evidence>
<comment type="caution">
    <text evidence="3">The sequence shown here is derived from an EMBL/GenBank/DDBJ whole genome shotgun (WGS) entry which is preliminary data.</text>
</comment>
<dbReference type="OrthoDB" id="445362at2759"/>
<evidence type="ECO:0000256" key="1">
    <source>
        <dbReference type="SAM" id="MobiDB-lite"/>
    </source>
</evidence>
<keyword evidence="4" id="KW-1185">Reference proteome</keyword>
<evidence type="ECO:0000313" key="4">
    <source>
        <dbReference type="Proteomes" id="UP000092555"/>
    </source>
</evidence>
<feature type="region of interest" description="Disordered" evidence="1">
    <location>
        <begin position="591"/>
        <end position="635"/>
    </location>
</feature>
<proteinExistence type="predicted"/>
<feature type="domain" description="SPIN90/Ldb17 leucine-rich" evidence="2">
    <location>
        <begin position="255"/>
        <end position="400"/>
    </location>
</feature>
<dbReference type="Pfam" id="PF09431">
    <property type="entry name" value="SPIN90_LRD"/>
    <property type="match status" value="1"/>
</dbReference>
<name>A0A1A0H5F2_9ASCO</name>
<dbReference type="AlphaFoldDB" id="A0A1A0H5F2"/>
<reference evidence="3 4" key="1">
    <citation type="submission" date="2016-05" db="EMBL/GenBank/DDBJ databases">
        <title>Comparative genomics of biotechnologically important yeasts.</title>
        <authorList>
            <consortium name="DOE Joint Genome Institute"/>
            <person name="Riley R."/>
            <person name="Haridas S."/>
            <person name="Wolfe K.H."/>
            <person name="Lopes M.R."/>
            <person name="Hittinger C.T."/>
            <person name="Goker M."/>
            <person name="Salamov A."/>
            <person name="Wisecaver J."/>
            <person name="Long T.M."/>
            <person name="Aerts A.L."/>
            <person name="Barry K."/>
            <person name="Choi C."/>
            <person name="Clum A."/>
            <person name="Coughlan A.Y."/>
            <person name="Deshpande S."/>
            <person name="Douglass A.P."/>
            <person name="Hanson S.J."/>
            <person name="Klenk H.-P."/>
            <person name="LaButti K."/>
            <person name="Lapidus A."/>
            <person name="Lindquist E."/>
            <person name="Lipzen A."/>
            <person name="Meier-kolthoff J.P."/>
            <person name="Ohm R.A."/>
            <person name="Otillar R.P."/>
            <person name="Pangilinan J."/>
            <person name="Peng Y."/>
            <person name="Rokas A."/>
            <person name="Rosa C.A."/>
            <person name="Scheuner C."/>
            <person name="Sibirny A.A."/>
            <person name="Slot J.C."/>
            <person name="Stielow J.B."/>
            <person name="Sun H."/>
            <person name="Kurtzman C.P."/>
            <person name="Blackwell M."/>
            <person name="Grigoriev I.V."/>
            <person name="Jeffries T.W."/>
        </authorList>
    </citation>
    <scope>NUCLEOTIDE SEQUENCE [LARGE SCALE GENOMIC DNA]</scope>
    <source>
        <strain evidence="3 4">NRRL YB-4993</strain>
    </source>
</reference>
<dbReference type="InterPro" id="IPR030125">
    <property type="entry name" value="SPIN90/Ldb17"/>
</dbReference>
<dbReference type="GO" id="GO:0051666">
    <property type="term" value="P:actin cortical patch localization"/>
    <property type="evidence" value="ECO:0007669"/>
    <property type="project" value="TreeGrafter"/>
</dbReference>
<evidence type="ECO:0000259" key="2">
    <source>
        <dbReference type="Pfam" id="PF09431"/>
    </source>
</evidence>